<keyword evidence="4" id="KW-0547">Nucleotide-binding</keyword>
<keyword evidence="7" id="KW-0030">Aminoacyl-tRNA synthetase</keyword>
<gene>
    <name evidence="10" type="ORF">EQ811_13300</name>
</gene>
<dbReference type="GO" id="GO:0005829">
    <property type="term" value="C:cytosol"/>
    <property type="evidence" value="ECO:0007669"/>
    <property type="project" value="TreeGrafter"/>
</dbReference>
<feature type="non-terminal residue" evidence="10">
    <location>
        <position position="1"/>
    </location>
</feature>
<dbReference type="GO" id="GO:0004823">
    <property type="term" value="F:leucine-tRNA ligase activity"/>
    <property type="evidence" value="ECO:0007669"/>
    <property type="project" value="UniProtKB-EC"/>
</dbReference>
<protein>
    <recommendedName>
        <fullName evidence="2">leucine--tRNA ligase</fullName>
        <ecNumber evidence="2">6.1.1.4</ecNumber>
    </recommendedName>
</protein>
<evidence type="ECO:0000256" key="6">
    <source>
        <dbReference type="ARBA" id="ARBA00022917"/>
    </source>
</evidence>
<evidence type="ECO:0000256" key="7">
    <source>
        <dbReference type="ARBA" id="ARBA00023146"/>
    </source>
</evidence>
<evidence type="ECO:0000313" key="10">
    <source>
        <dbReference type="EMBL" id="TBW74089.1"/>
    </source>
</evidence>
<dbReference type="InterPro" id="IPR025709">
    <property type="entry name" value="Leu_tRNA-synth_edit"/>
</dbReference>
<feature type="domain" description="Leucyl-tRNA synthetase editing" evidence="9">
    <location>
        <begin position="6"/>
        <end position="132"/>
    </location>
</feature>
<evidence type="ECO:0000256" key="3">
    <source>
        <dbReference type="ARBA" id="ARBA00022598"/>
    </source>
</evidence>
<dbReference type="EMBL" id="SCHC01000168">
    <property type="protein sequence ID" value="TBW74089.1"/>
    <property type="molecule type" value="Genomic_DNA"/>
</dbReference>
<dbReference type="PANTHER" id="PTHR43740">
    <property type="entry name" value="LEUCYL-TRNA SYNTHETASE"/>
    <property type="match status" value="1"/>
</dbReference>
<evidence type="ECO:0000256" key="5">
    <source>
        <dbReference type="ARBA" id="ARBA00022840"/>
    </source>
</evidence>
<feature type="region of interest" description="Disordered" evidence="8">
    <location>
        <begin position="1"/>
        <end position="20"/>
    </location>
</feature>
<keyword evidence="3 10" id="KW-0436">Ligase</keyword>
<dbReference type="SUPFAM" id="SSF52374">
    <property type="entry name" value="Nucleotidylyl transferase"/>
    <property type="match status" value="1"/>
</dbReference>
<evidence type="ECO:0000256" key="8">
    <source>
        <dbReference type="SAM" id="MobiDB-lite"/>
    </source>
</evidence>
<keyword evidence="5" id="KW-0067">ATP-binding</keyword>
<dbReference type="InterPro" id="IPR002302">
    <property type="entry name" value="Leu-tRNA-ligase"/>
</dbReference>
<dbReference type="GO" id="GO:0006429">
    <property type="term" value="P:leucyl-tRNA aminoacylation"/>
    <property type="evidence" value="ECO:0007669"/>
    <property type="project" value="InterPro"/>
</dbReference>
<dbReference type="Proteomes" id="UP000291949">
    <property type="component" value="Unassembled WGS sequence"/>
</dbReference>
<reference evidence="10 11" key="1">
    <citation type="journal article" date="2019" name="Sci. Transl. Med.">
        <title>Quorum sensing between bacterial species on the skin protects against epidermal injury in atopic dermatitis.</title>
        <authorList>
            <person name="Williams M.R."/>
        </authorList>
    </citation>
    <scope>NUCLEOTIDE SEQUENCE [LARGE SCALE GENOMIC DNA]</scope>
    <source>
        <strain evidence="10 11">H8</strain>
    </source>
</reference>
<sequence length="189" mass="21172">NEITTSDKEQEVKLYQNEASKKSDLERTDLAKEKTGVFTGTFAINPLSGDKLPIWIADYVLSTYGTGAVMAVPGHDERDHEFATKFNLPIIEVIEGGEVQKYAYTGEGKHINSGELDGLENEAAISKAIELLESKGAGEKKVNYKLRDWLFSRQRYWGEPIPIIHWEDGSMTTVPEDELPLLLPETDEI</sequence>
<dbReference type="Pfam" id="PF13603">
    <property type="entry name" value="tRNA-synt_1_2"/>
    <property type="match status" value="1"/>
</dbReference>
<evidence type="ECO:0000259" key="9">
    <source>
        <dbReference type="Pfam" id="PF13603"/>
    </source>
</evidence>
<dbReference type="PANTHER" id="PTHR43740:SF2">
    <property type="entry name" value="LEUCINE--TRNA LIGASE, MITOCHONDRIAL"/>
    <property type="match status" value="1"/>
</dbReference>
<comment type="caution">
    <text evidence="10">The sequence shown here is derived from an EMBL/GenBank/DDBJ whole genome shotgun (WGS) entry which is preliminary data.</text>
</comment>
<feature type="compositionally biased region" description="Basic and acidic residues" evidence="8">
    <location>
        <begin position="1"/>
        <end position="12"/>
    </location>
</feature>
<dbReference type="AlphaFoldDB" id="A0A7Z7YT23"/>
<name>A0A7Z7YT23_STACP</name>
<evidence type="ECO:0000313" key="11">
    <source>
        <dbReference type="Proteomes" id="UP000291949"/>
    </source>
</evidence>
<dbReference type="SUPFAM" id="SSF50677">
    <property type="entry name" value="ValRS/IleRS/LeuRS editing domain"/>
    <property type="match status" value="1"/>
</dbReference>
<evidence type="ECO:0000256" key="2">
    <source>
        <dbReference type="ARBA" id="ARBA00013164"/>
    </source>
</evidence>
<proteinExistence type="inferred from homology"/>
<dbReference type="GO" id="GO:0002161">
    <property type="term" value="F:aminoacyl-tRNA deacylase activity"/>
    <property type="evidence" value="ECO:0007669"/>
    <property type="project" value="InterPro"/>
</dbReference>
<dbReference type="Gene3D" id="3.90.740.10">
    <property type="entry name" value="Valyl/Leucyl/Isoleucyl-tRNA synthetase, editing domain"/>
    <property type="match status" value="1"/>
</dbReference>
<evidence type="ECO:0000256" key="1">
    <source>
        <dbReference type="ARBA" id="ARBA00005594"/>
    </source>
</evidence>
<feature type="non-terminal residue" evidence="10">
    <location>
        <position position="189"/>
    </location>
</feature>
<organism evidence="10 11">
    <name type="scientific">Staphylococcus capitis</name>
    <dbReference type="NCBI Taxonomy" id="29388"/>
    <lineage>
        <taxon>Bacteria</taxon>
        <taxon>Bacillati</taxon>
        <taxon>Bacillota</taxon>
        <taxon>Bacilli</taxon>
        <taxon>Bacillales</taxon>
        <taxon>Staphylococcaceae</taxon>
        <taxon>Staphylococcus</taxon>
    </lineage>
</organism>
<accession>A0A7Z7YT23</accession>
<comment type="similarity">
    <text evidence="1">Belongs to the class-I aminoacyl-tRNA synthetase family.</text>
</comment>
<dbReference type="InterPro" id="IPR009008">
    <property type="entry name" value="Val/Leu/Ile-tRNA-synth_edit"/>
</dbReference>
<keyword evidence="6" id="KW-0648">Protein biosynthesis</keyword>
<dbReference type="GO" id="GO:0005524">
    <property type="term" value="F:ATP binding"/>
    <property type="evidence" value="ECO:0007669"/>
    <property type="project" value="UniProtKB-KW"/>
</dbReference>
<evidence type="ECO:0000256" key="4">
    <source>
        <dbReference type="ARBA" id="ARBA00022741"/>
    </source>
</evidence>
<dbReference type="EC" id="6.1.1.4" evidence="2"/>